<dbReference type="EMBL" id="LBMM01012240">
    <property type="protein sequence ID" value="KMQ86333.1"/>
    <property type="molecule type" value="Genomic_DNA"/>
</dbReference>
<dbReference type="InterPro" id="IPR005312">
    <property type="entry name" value="DUF1759"/>
</dbReference>
<sequence>MSKEVEPIVRTQFDLYGRISRAYENVKKAGAANITIGLVEARLQALEANWAKYEANHERLSANYWDLLSGHDYLKKDMMSLTEEAYLTQKGLLLESLRVQRMQLAADVPTVNVVAPPAPSPPRTTLPRIQLPQFSGLYEEWPSFRDLFNSLVVKDAATTQVEKLHYLKTCLKGEAELLIRSLSTTEENFGRAWRILGDYYENKRLLVRSHIAKFTALQKMKVDRFGAPHTARALIDQGSEASLVAESLAHRLRLQRSPTSVSVFGVGGKLTGVSRGLIDLEISSLGGSSPITVSALILPRLTLYNGGIRADRRAWKHLDGLELADPEFLASDPVELLLCAEVYATILQEGLLRGGPQEPMAQKTSLGWILSGTVGSAGVTRCARTYQCQADGDLSGLVQRFWQQEEVGAAAAPLSAEERKAEDHFTRTHYRRSDGRYVVRLPIATPLPALKETRHSATRLLVQMERRFIRDPTLGQLYRDFMREYEALDHMAPVSPSPADAGPECFLPHHGVMRAASASTKLRVVFNGSSPVASGGSLNQHFLTGPNLLPALADVLLRWRVHRYVLASDIEKMYRQILVDPADRHLQKILWRYDRQEPIKEYLLNTVTYGLACAPFLAMRTLRQLSDDESSRFPEGSTALREDVYMDDILTGASTEAEARNLQQQLTRLCLAGGFPLRKWSANDRNLLADIPPEHRMQRDTLSWQPEESHTTLGLHWHPSIDSFSFATKSIAVSVFTKRAVLSLTARLFDPLGWLAPAIVRAKILFQSTWLQGLDWDTPLDDSSERAWRSFQDDLPRLEEIRVPRYVKIRAKDASVELHGFADASERAYAAVIYVRSAACKESPDVNIIAAKTKVAPIKLVTLPRLELCAAALLVRLMANIRQTLGVMDAPVHLWSDSTVALGWIRGHPSRWKTYVANRVAEIQTT</sequence>
<dbReference type="AlphaFoldDB" id="A0A0J7K765"/>
<organism evidence="2 3">
    <name type="scientific">Lasius niger</name>
    <name type="common">Black garden ant</name>
    <dbReference type="NCBI Taxonomy" id="67767"/>
    <lineage>
        <taxon>Eukaryota</taxon>
        <taxon>Metazoa</taxon>
        <taxon>Ecdysozoa</taxon>
        <taxon>Arthropoda</taxon>
        <taxon>Hexapoda</taxon>
        <taxon>Insecta</taxon>
        <taxon>Pterygota</taxon>
        <taxon>Neoptera</taxon>
        <taxon>Endopterygota</taxon>
        <taxon>Hymenoptera</taxon>
        <taxon>Apocrita</taxon>
        <taxon>Aculeata</taxon>
        <taxon>Formicoidea</taxon>
        <taxon>Formicidae</taxon>
        <taxon>Formicinae</taxon>
        <taxon>Lasius</taxon>
        <taxon>Lasius</taxon>
    </lineage>
</organism>
<dbReference type="Pfam" id="PF00078">
    <property type="entry name" value="RVT_1"/>
    <property type="match status" value="1"/>
</dbReference>
<dbReference type="Proteomes" id="UP000036403">
    <property type="component" value="Unassembled WGS sequence"/>
</dbReference>
<dbReference type="STRING" id="67767.A0A0J7K765"/>
<evidence type="ECO:0000259" key="1">
    <source>
        <dbReference type="Pfam" id="PF00078"/>
    </source>
</evidence>
<dbReference type="PaxDb" id="67767-A0A0J7K765"/>
<protein>
    <recommendedName>
        <fullName evidence="1">Reverse transcriptase domain-containing protein</fullName>
    </recommendedName>
</protein>
<feature type="non-terminal residue" evidence="2">
    <location>
        <position position="1"/>
    </location>
</feature>
<dbReference type="Pfam" id="PF03564">
    <property type="entry name" value="DUF1759"/>
    <property type="match status" value="1"/>
</dbReference>
<feature type="non-terminal residue" evidence="2">
    <location>
        <position position="926"/>
    </location>
</feature>
<comment type="caution">
    <text evidence="2">The sequence shown here is derived from an EMBL/GenBank/DDBJ whole genome shotgun (WGS) entry which is preliminary data.</text>
</comment>
<dbReference type="CDD" id="cd00303">
    <property type="entry name" value="retropepsin_like"/>
    <property type="match status" value="1"/>
</dbReference>
<dbReference type="CDD" id="cd01644">
    <property type="entry name" value="RT_pepA17"/>
    <property type="match status" value="1"/>
</dbReference>
<proteinExistence type="predicted"/>
<accession>A0A0J7K765</accession>
<dbReference type="InterPro" id="IPR043502">
    <property type="entry name" value="DNA/RNA_pol_sf"/>
</dbReference>
<dbReference type="GO" id="GO:0071897">
    <property type="term" value="P:DNA biosynthetic process"/>
    <property type="evidence" value="ECO:0007669"/>
    <property type="project" value="UniProtKB-ARBA"/>
</dbReference>
<reference evidence="2 3" key="1">
    <citation type="submission" date="2015-04" db="EMBL/GenBank/DDBJ databases">
        <title>Lasius niger genome sequencing.</title>
        <authorList>
            <person name="Konorov E.A."/>
            <person name="Nikitin M.A."/>
            <person name="Kirill M.V."/>
            <person name="Chang P."/>
        </authorList>
    </citation>
    <scope>NUCLEOTIDE SEQUENCE [LARGE SCALE GENOMIC DNA]</scope>
    <source>
        <tissue evidence="2">Whole</tissue>
    </source>
</reference>
<feature type="domain" description="Reverse transcriptase" evidence="1">
    <location>
        <begin position="560"/>
        <end position="672"/>
    </location>
</feature>
<dbReference type="Gene3D" id="3.30.70.270">
    <property type="match status" value="1"/>
</dbReference>
<keyword evidence="3" id="KW-1185">Reference proteome</keyword>
<dbReference type="Gene3D" id="3.10.10.10">
    <property type="entry name" value="HIV Type 1 Reverse Transcriptase, subunit A, domain 1"/>
    <property type="match status" value="1"/>
</dbReference>
<dbReference type="PANTHER" id="PTHR47331">
    <property type="entry name" value="PHD-TYPE DOMAIN-CONTAINING PROTEIN"/>
    <property type="match status" value="1"/>
</dbReference>
<dbReference type="InterPro" id="IPR043128">
    <property type="entry name" value="Rev_trsase/Diguanyl_cyclase"/>
</dbReference>
<gene>
    <name evidence="2" type="ORF">RF55_14693</name>
</gene>
<evidence type="ECO:0000313" key="2">
    <source>
        <dbReference type="EMBL" id="KMQ86333.1"/>
    </source>
</evidence>
<dbReference type="InterPro" id="IPR000477">
    <property type="entry name" value="RT_dom"/>
</dbReference>
<dbReference type="PANTHER" id="PTHR47331:SF1">
    <property type="entry name" value="GAG-LIKE PROTEIN"/>
    <property type="match status" value="1"/>
</dbReference>
<dbReference type="SUPFAM" id="SSF56672">
    <property type="entry name" value="DNA/RNA polymerases"/>
    <property type="match status" value="1"/>
</dbReference>
<name>A0A0J7K765_LASNI</name>
<dbReference type="Pfam" id="PF05380">
    <property type="entry name" value="Peptidase_A17"/>
    <property type="match status" value="1"/>
</dbReference>
<dbReference type="InterPro" id="IPR008042">
    <property type="entry name" value="Retrotrans_Pao"/>
</dbReference>
<dbReference type="OrthoDB" id="7553493at2759"/>
<evidence type="ECO:0000313" key="3">
    <source>
        <dbReference type="Proteomes" id="UP000036403"/>
    </source>
</evidence>